<dbReference type="PANTHER" id="PTHR39179:SF3">
    <property type="entry name" value="COTS-RELATED PROTEIN"/>
    <property type="match status" value="1"/>
</dbReference>
<accession>A0AAJ1TGE4</accession>
<evidence type="ECO:0000313" key="1">
    <source>
        <dbReference type="EMBL" id="MDQ0416557.1"/>
    </source>
</evidence>
<dbReference type="GO" id="GO:0016301">
    <property type="term" value="F:kinase activity"/>
    <property type="evidence" value="ECO:0007669"/>
    <property type="project" value="UniProtKB-KW"/>
</dbReference>
<keyword evidence="1" id="KW-0808">Transferase</keyword>
<proteinExistence type="predicted"/>
<keyword evidence="1" id="KW-0418">Kinase</keyword>
<evidence type="ECO:0000313" key="2">
    <source>
        <dbReference type="Proteomes" id="UP001238450"/>
    </source>
</evidence>
<dbReference type="InterPro" id="IPR011009">
    <property type="entry name" value="Kinase-like_dom_sf"/>
</dbReference>
<dbReference type="AlphaFoldDB" id="A0AAJ1TGE4"/>
<dbReference type="Gene3D" id="3.90.1200.10">
    <property type="match status" value="1"/>
</dbReference>
<name>A0AAJ1TGE4_9BACL</name>
<dbReference type="Proteomes" id="UP001238450">
    <property type="component" value="Unassembled WGS sequence"/>
</dbReference>
<dbReference type="PANTHER" id="PTHR39179">
    <property type="entry name" value="SPORE COAT PROTEIN I"/>
    <property type="match status" value="1"/>
</dbReference>
<dbReference type="EMBL" id="JAUSUV010000003">
    <property type="protein sequence ID" value="MDQ0416557.1"/>
    <property type="molecule type" value="Genomic_DNA"/>
</dbReference>
<keyword evidence="2" id="KW-1185">Reference proteome</keyword>
<organism evidence="1 2">
    <name type="scientific">Croceifilum oryzae</name>
    <dbReference type="NCBI Taxonomy" id="1553429"/>
    <lineage>
        <taxon>Bacteria</taxon>
        <taxon>Bacillati</taxon>
        <taxon>Bacillota</taxon>
        <taxon>Bacilli</taxon>
        <taxon>Bacillales</taxon>
        <taxon>Thermoactinomycetaceae</taxon>
        <taxon>Croceifilum</taxon>
    </lineage>
</organism>
<sequence length="365" mass="43067">MLSQDSKEVAEQLNQWTGEIHFTQLLEYHYGFQVLSARPISGVIYLETDQGPYGCKRIKKSELDSYKLLIQVAPWMESLSDRVMEIPVPLSSLKNEKHVLTGFARNYVIYPWIQGESMSWNHEQDWLDSTVQLASFHKQSAAWEPEKKKKMKWADPSGIQKEEAYKHEIYTLAAKWTEIPSQVDLTLSRMGTYYQSLLESIQEYDEKISGPAVREQSRVNGKLCHNNCTRKNWIRREDHKAQLIDWNQLSCQVRTKDVGDWLLTAYRSTGSKELITRIIKQYDRIHPIEEEEHALIYSRLIYPDHYLFECKQIFEEQIYFETTACKKLTEAKEVTSKKIAFASWYVEMMKQEFNKKVPTLYWVHL</sequence>
<dbReference type="RefSeq" id="WP_307251132.1">
    <property type="nucleotide sequence ID" value="NZ_JAUSUV010000003.1"/>
</dbReference>
<dbReference type="SUPFAM" id="SSF56112">
    <property type="entry name" value="Protein kinase-like (PK-like)"/>
    <property type="match status" value="1"/>
</dbReference>
<dbReference type="InterPro" id="IPR047175">
    <property type="entry name" value="CotS-like"/>
</dbReference>
<gene>
    <name evidence="1" type="ORF">J2Z48_000724</name>
</gene>
<protein>
    <submittedName>
        <fullName evidence="1">Ser/Thr protein kinase RdoA (MazF antagonist)</fullName>
    </submittedName>
</protein>
<reference evidence="1 2" key="1">
    <citation type="submission" date="2023-07" db="EMBL/GenBank/DDBJ databases">
        <title>Genomic Encyclopedia of Type Strains, Phase IV (KMG-IV): sequencing the most valuable type-strain genomes for metagenomic binning, comparative biology and taxonomic classification.</title>
        <authorList>
            <person name="Goeker M."/>
        </authorList>
    </citation>
    <scope>NUCLEOTIDE SEQUENCE [LARGE SCALE GENOMIC DNA]</scope>
    <source>
        <strain evidence="1 2">DSM 46876</strain>
    </source>
</reference>
<comment type="caution">
    <text evidence="1">The sequence shown here is derived from an EMBL/GenBank/DDBJ whole genome shotgun (WGS) entry which is preliminary data.</text>
</comment>
<dbReference type="GO" id="GO:0042601">
    <property type="term" value="C:endospore-forming forespore"/>
    <property type="evidence" value="ECO:0007669"/>
    <property type="project" value="TreeGrafter"/>
</dbReference>